<feature type="domain" description="Helicase ATP-binding" evidence="10">
    <location>
        <begin position="27"/>
        <end position="221"/>
    </location>
</feature>
<feature type="compositionally biased region" description="Basic and acidic residues" evidence="9">
    <location>
        <begin position="1390"/>
        <end position="1415"/>
    </location>
</feature>
<dbReference type="EMBL" id="JAAXOM010000007">
    <property type="protein sequence ID" value="NKX90657.1"/>
    <property type="molecule type" value="Genomic_DNA"/>
</dbReference>
<feature type="region of interest" description="Disordered" evidence="9">
    <location>
        <begin position="1020"/>
        <end position="1098"/>
    </location>
</feature>
<dbReference type="InterPro" id="IPR003593">
    <property type="entry name" value="AAA+_ATPase"/>
</dbReference>
<evidence type="ECO:0000313" key="12">
    <source>
        <dbReference type="EMBL" id="NKX90657.1"/>
    </source>
</evidence>
<keyword evidence="3" id="KW-0378">Hydrolase</keyword>
<dbReference type="Pfam" id="PF00270">
    <property type="entry name" value="DEAD"/>
    <property type="match status" value="1"/>
</dbReference>
<keyword evidence="7" id="KW-0234">DNA repair</keyword>
<feature type="compositionally biased region" description="Low complexity" evidence="9">
    <location>
        <begin position="1025"/>
        <end position="1036"/>
    </location>
</feature>
<protein>
    <submittedName>
        <fullName evidence="12">DEAD/DEAH box helicase</fullName>
    </submittedName>
</protein>
<dbReference type="PANTHER" id="PTHR47962:SF5">
    <property type="entry name" value="ATP-DEPENDENT HELICASE LHR-RELATED"/>
    <property type="match status" value="1"/>
</dbReference>
<dbReference type="Pfam" id="PF19306">
    <property type="entry name" value="WHD_Lhr"/>
    <property type="match status" value="1"/>
</dbReference>
<organism evidence="12 13">
    <name type="scientific">Nocardia coubleae</name>
    <dbReference type="NCBI Taxonomy" id="356147"/>
    <lineage>
        <taxon>Bacteria</taxon>
        <taxon>Bacillati</taxon>
        <taxon>Actinomycetota</taxon>
        <taxon>Actinomycetes</taxon>
        <taxon>Mycobacteriales</taxon>
        <taxon>Nocardiaceae</taxon>
        <taxon>Nocardia</taxon>
    </lineage>
</organism>
<dbReference type="InterPro" id="IPR001650">
    <property type="entry name" value="Helicase_C-like"/>
</dbReference>
<dbReference type="InterPro" id="IPR014001">
    <property type="entry name" value="Helicase_ATP-bd"/>
</dbReference>
<dbReference type="SMART" id="SM00490">
    <property type="entry name" value="HELICc"/>
    <property type="match status" value="1"/>
</dbReference>
<evidence type="ECO:0000313" key="13">
    <source>
        <dbReference type="Proteomes" id="UP000572007"/>
    </source>
</evidence>
<evidence type="ECO:0000256" key="5">
    <source>
        <dbReference type="ARBA" id="ARBA00022840"/>
    </source>
</evidence>
<evidence type="ECO:0000259" key="10">
    <source>
        <dbReference type="PROSITE" id="PS51192"/>
    </source>
</evidence>
<dbReference type="PROSITE" id="PS51192">
    <property type="entry name" value="HELICASE_ATP_BIND_1"/>
    <property type="match status" value="1"/>
</dbReference>
<sequence length="1780" mass="190266">MDRFSLATAQWFDGAFPEATSAQLGAWQAIADGQHTLVVAPTGSGKTLSAFLWAIDQLAQRGPAEPGTRRGTSVLYVSPLKALAVDVERNLRAPLVGVTQTAKRLGLDPPEISVGVRSGDTTPAQRRAMQRTPPDILITTPESLFLLLTSAARETLAEVETVIVDEVHAIAGSKRGAHLALSLARLDQLTERPAQRIGLSATVRPPEEVGRFLVGDAPITIVRPPAPKTFDLSVRVPVADMTDPGGDSDQPGSIWPHVDEAIVDLVLEHRSSIVFANSRRLAERLTARLNEAYAAKLGEPVETEHAPPAQLGPSTEVIHGADHLLARAHHGSVSKEQRAIIEDDLKTGRLRCVVATSSLELGIDMGAVDLVVQVEAPPSVASGLQRVGRAGHQVGEISRGVLFPKHRTDVIHCTVAAQRMLSGQIELLQIPAHPLDILAQQTVAACALEPLDVDAWFDVVRSTGSYAQLPRSAYESVLDLLAGRYPSDEFAELRPRVVWDRDAGTLTGRPGAQRLAVTSGGAIPDRGMFAVFMVGEKASRVGELDEEMVYESRVGDVFALGATSWRIEEITFDRVLVSPAFGLPGRLPFWHGDGLGRPAELGAALGEFVRTAGQVPADELTQIVTNMGTAVSAPGDQLDSKEVTAGQDVPLEGGSQLARSRRETAEVPTRGTLSGGAEAGRAQPAAVESSRARSRGASRAGAELSKPAARLEELVRTAGLDQNATANLVGLLDEQRTATGQLPTDRTLVVERFRDELGDWRLVLHSPYGTPVHAPWALAVGARLQEQFGIDAAPTASDDGIVVRLPDTTDQPPGAELFAFEPDEIDDIVTEQVGGSALFASRFRECAARALLLPRRDPGKRAPLWQQRQRSAQLLDVARKFPQFPILLETVRECLRDVYDLPALRDLLTRVARREIRLVEVETATPSPFANALLFSYIGQFLYDGDSPLAERRAAALALDSSLLAELLGRVELRELLDPAVLDLTERELQRLTPERHARDAEGLADLLRLLGPLTPTEAAARCVPRPGTPRAARYAAADDRAPRTIEGESATSPLDGHAGGGSGDVSSSVSGDASAGGGSSDFGSSTRSETSAEGDAVADGSAAVIGDGPRLLADSDAPAWFVELRDSRRALEVSFAGRTWWVAVEDAARLRDALGVPLPIGVPAAFIEPVPDPLGDLVGRYARTHAPFTTAAVAERFGLGTAVAVTALHRLLAEKRVVEGEFTPGAAGGEWCDAQVLRRLRRRSLAAARHEVEPVSTAAFARFLPAWQHVGSGELRGIDGVATVVEQLAGVPVPASAWESLILPMRVRDYSPAMLDELMATGEVIWSGHGAITARDGWIALHLAEQAPVTLPPPDDIDPTDVQLDLLIALGADIEPRPQTRRSSGSTKPADDAHHNSSAPRRPDAVDIDADRSNLGETSRTSTSDFPDAPNTSGPDQARPPKRTGQLGGAGYAEAIDLDGPAGGEDRRIPANVSGGGAYFFRQLSDATGLLDDKVVGEALWQLVWAGYVSGDTFAPVRALLSGTARSTTAHRTPRRAPRARAYLPRPSMPTRSGPPNLAGRWSILPERVRDNTVRAHATADQLIERYGVLTRGSVQNEGVPGGFALMYRVLTEFEDRGRCRRGYFVDTLGGAQFSTTDTVDRLRSFDTDRDNNRAGVAVALAACDPANPYGAALPWPKGDADSGHRPGRKAGALVVLVGGELVLYVERGGKTLLSFTEDIGLRRTAAVALAQLVTDRRVDGLVIDRINGETVHGHTFVDVLVEAGFSMTPRGLRLRRQV</sequence>
<dbReference type="InterPro" id="IPR027417">
    <property type="entry name" value="P-loop_NTPase"/>
</dbReference>
<gene>
    <name evidence="12" type="ORF">HGA10_25550</name>
</gene>
<keyword evidence="6" id="KW-0238">DNA-binding</keyword>
<dbReference type="Gene3D" id="3.40.50.300">
    <property type="entry name" value="P-loop containing nucleotide triphosphate hydrolases"/>
    <property type="match status" value="2"/>
</dbReference>
<dbReference type="Proteomes" id="UP000572007">
    <property type="component" value="Unassembled WGS sequence"/>
</dbReference>
<keyword evidence="2" id="KW-0227">DNA damage</keyword>
<dbReference type="GO" id="GO:0016887">
    <property type="term" value="F:ATP hydrolysis activity"/>
    <property type="evidence" value="ECO:0007669"/>
    <property type="project" value="TreeGrafter"/>
</dbReference>
<feature type="compositionally biased region" description="Polar residues" evidence="9">
    <location>
        <begin position="1416"/>
        <end position="1436"/>
    </location>
</feature>
<accession>A0A846WDP0</accession>
<reference evidence="12 13" key="1">
    <citation type="submission" date="2020-04" db="EMBL/GenBank/DDBJ databases">
        <title>MicrobeNet Type strains.</title>
        <authorList>
            <person name="Nicholson A.C."/>
        </authorList>
    </citation>
    <scope>NUCLEOTIDE SEQUENCE [LARGE SCALE GENOMIC DNA]</scope>
    <source>
        <strain evidence="12 13">DSM 44960</strain>
    </source>
</reference>
<feature type="region of interest" description="Disordered" evidence="9">
    <location>
        <begin position="631"/>
        <end position="704"/>
    </location>
</feature>
<evidence type="ECO:0000256" key="3">
    <source>
        <dbReference type="ARBA" id="ARBA00022801"/>
    </source>
</evidence>
<evidence type="ECO:0000256" key="1">
    <source>
        <dbReference type="ARBA" id="ARBA00022741"/>
    </source>
</evidence>
<evidence type="ECO:0000256" key="9">
    <source>
        <dbReference type="SAM" id="MobiDB-lite"/>
    </source>
</evidence>
<evidence type="ECO:0000256" key="2">
    <source>
        <dbReference type="ARBA" id="ARBA00022763"/>
    </source>
</evidence>
<feature type="compositionally biased region" description="Basic and acidic residues" evidence="9">
    <location>
        <begin position="1037"/>
        <end position="1047"/>
    </location>
</feature>
<evidence type="ECO:0000256" key="7">
    <source>
        <dbReference type="ARBA" id="ARBA00023204"/>
    </source>
</evidence>
<dbReference type="SMART" id="SM00382">
    <property type="entry name" value="AAA"/>
    <property type="match status" value="1"/>
</dbReference>
<keyword evidence="8" id="KW-0413">Isomerase</keyword>
<keyword evidence="13" id="KW-1185">Reference proteome</keyword>
<dbReference type="GO" id="GO:0004386">
    <property type="term" value="F:helicase activity"/>
    <property type="evidence" value="ECO:0007669"/>
    <property type="project" value="UniProtKB-KW"/>
</dbReference>
<dbReference type="InterPro" id="IPR052511">
    <property type="entry name" value="ATP-dep_Helicase"/>
</dbReference>
<dbReference type="RefSeq" id="WP_084457289.1">
    <property type="nucleotide sequence ID" value="NZ_JAAXOM010000007.1"/>
</dbReference>
<dbReference type="Pfam" id="PF08494">
    <property type="entry name" value="DEAD_assoc"/>
    <property type="match status" value="1"/>
</dbReference>
<keyword evidence="4 12" id="KW-0347">Helicase</keyword>
<name>A0A846WDP0_9NOCA</name>
<dbReference type="InterPro" id="IPR045628">
    <property type="entry name" value="Lhr_WH_dom"/>
</dbReference>
<dbReference type="Pfam" id="PF23236">
    <property type="entry name" value="WHD_2nd_Lhr"/>
    <property type="match status" value="2"/>
</dbReference>
<keyword evidence="1" id="KW-0547">Nucleotide-binding</keyword>
<feature type="compositionally biased region" description="Low complexity" evidence="9">
    <location>
        <begin position="1065"/>
        <end position="1074"/>
    </location>
</feature>
<dbReference type="InterPro" id="IPR055368">
    <property type="entry name" value="WH3_Lhr"/>
</dbReference>
<dbReference type="SUPFAM" id="SSF52540">
    <property type="entry name" value="P-loop containing nucleoside triphosphate hydrolases"/>
    <property type="match status" value="1"/>
</dbReference>
<dbReference type="GO" id="GO:0003677">
    <property type="term" value="F:DNA binding"/>
    <property type="evidence" value="ECO:0007669"/>
    <property type="project" value="UniProtKB-KW"/>
</dbReference>
<proteinExistence type="predicted"/>
<evidence type="ECO:0000256" key="4">
    <source>
        <dbReference type="ARBA" id="ARBA00022806"/>
    </source>
</evidence>
<dbReference type="GO" id="GO:0006281">
    <property type="term" value="P:DNA repair"/>
    <property type="evidence" value="ECO:0007669"/>
    <property type="project" value="UniProtKB-KW"/>
</dbReference>
<dbReference type="InterPro" id="IPR055369">
    <property type="entry name" value="WH2_Lhr"/>
</dbReference>
<dbReference type="CDD" id="cd17922">
    <property type="entry name" value="DEXHc_LHR-like"/>
    <property type="match status" value="1"/>
</dbReference>
<comment type="caution">
    <text evidence="12">The sequence shown here is derived from an EMBL/GenBank/DDBJ whole genome shotgun (WGS) entry which is preliminary data.</text>
</comment>
<dbReference type="InterPro" id="IPR013701">
    <property type="entry name" value="Lhr-like_DEAD/DEAH_assoc"/>
</dbReference>
<dbReference type="PROSITE" id="PS51194">
    <property type="entry name" value="HELICASE_CTER"/>
    <property type="match status" value="1"/>
</dbReference>
<dbReference type="Pfam" id="PF23235">
    <property type="entry name" value="WHD_3rd_Lhr"/>
    <property type="match status" value="1"/>
</dbReference>
<dbReference type="Pfam" id="PF23234">
    <property type="entry name" value="WHD_4th_Lhr"/>
    <property type="match status" value="1"/>
</dbReference>
<dbReference type="Pfam" id="PF00271">
    <property type="entry name" value="Helicase_C"/>
    <property type="match status" value="1"/>
</dbReference>
<feature type="domain" description="Helicase C-terminal" evidence="11">
    <location>
        <begin position="261"/>
        <end position="438"/>
    </location>
</feature>
<evidence type="ECO:0000256" key="6">
    <source>
        <dbReference type="ARBA" id="ARBA00023125"/>
    </source>
</evidence>
<feature type="region of interest" description="Disordered" evidence="9">
    <location>
        <begin position="1372"/>
        <end position="1450"/>
    </location>
</feature>
<dbReference type="PANTHER" id="PTHR47962">
    <property type="entry name" value="ATP-DEPENDENT HELICASE LHR-RELATED-RELATED"/>
    <property type="match status" value="1"/>
</dbReference>
<dbReference type="InterPro" id="IPR011545">
    <property type="entry name" value="DEAD/DEAH_box_helicase_dom"/>
</dbReference>
<dbReference type="SMART" id="SM00487">
    <property type="entry name" value="DEXDc"/>
    <property type="match status" value="1"/>
</dbReference>
<dbReference type="CDD" id="cd18796">
    <property type="entry name" value="SF2_C_LHR"/>
    <property type="match status" value="1"/>
</dbReference>
<evidence type="ECO:0000259" key="11">
    <source>
        <dbReference type="PROSITE" id="PS51194"/>
    </source>
</evidence>
<dbReference type="GO" id="GO:0005524">
    <property type="term" value="F:ATP binding"/>
    <property type="evidence" value="ECO:0007669"/>
    <property type="project" value="UniProtKB-KW"/>
</dbReference>
<feature type="region of interest" description="Disordered" evidence="9">
    <location>
        <begin position="1526"/>
        <end position="1560"/>
    </location>
</feature>
<keyword evidence="5" id="KW-0067">ATP-binding</keyword>
<dbReference type="InterPro" id="IPR055367">
    <property type="entry name" value="WH4_Lhr"/>
</dbReference>
<evidence type="ECO:0000256" key="8">
    <source>
        <dbReference type="ARBA" id="ARBA00023235"/>
    </source>
</evidence>